<keyword evidence="2" id="KW-0520">NAD</keyword>
<gene>
    <name evidence="6" type="ORF">I6J18_19790</name>
</gene>
<dbReference type="EMBL" id="CP068053">
    <property type="protein sequence ID" value="QQS99802.1"/>
    <property type="molecule type" value="Genomic_DNA"/>
</dbReference>
<dbReference type="GO" id="GO:0019698">
    <property type="term" value="P:D-galacturonate catabolic process"/>
    <property type="evidence" value="ECO:0007669"/>
    <property type="project" value="TreeGrafter"/>
</dbReference>
<dbReference type="Proteomes" id="UP000595254">
    <property type="component" value="Chromosome"/>
</dbReference>
<dbReference type="GO" id="GO:0019592">
    <property type="term" value="P:mannitol catabolic process"/>
    <property type="evidence" value="ECO:0007669"/>
    <property type="project" value="TreeGrafter"/>
</dbReference>
<dbReference type="Pfam" id="PF01232">
    <property type="entry name" value="Mannitol_dh"/>
    <property type="match status" value="1"/>
</dbReference>
<proteinExistence type="predicted"/>
<dbReference type="KEGG" id="ppsr:I6J18_19790"/>
<evidence type="ECO:0000256" key="1">
    <source>
        <dbReference type="ARBA" id="ARBA00023002"/>
    </source>
</evidence>
<dbReference type="SUPFAM" id="SSF51735">
    <property type="entry name" value="NAD(P)-binding Rossmann-fold domains"/>
    <property type="match status" value="1"/>
</dbReference>
<dbReference type="InterPro" id="IPR013328">
    <property type="entry name" value="6PGD_dom2"/>
</dbReference>
<dbReference type="InterPro" id="IPR036291">
    <property type="entry name" value="NAD(P)-bd_dom_sf"/>
</dbReference>
<protein>
    <submittedName>
        <fullName evidence="6">Tagaturonate reductase</fullName>
    </submittedName>
</protein>
<dbReference type="PANTHER" id="PTHR30524:SF0">
    <property type="entry name" value="ALTRONATE OXIDOREDUCTASE-RELATED"/>
    <property type="match status" value="1"/>
</dbReference>
<evidence type="ECO:0000256" key="2">
    <source>
        <dbReference type="ARBA" id="ARBA00023027"/>
    </source>
</evidence>
<dbReference type="InterPro" id="IPR013131">
    <property type="entry name" value="Mannitol_DH_N"/>
</dbReference>
<accession>A0A974RZY4</accession>
<keyword evidence="1" id="KW-0560">Oxidoreductase</keyword>
<dbReference type="GO" id="GO:0005829">
    <property type="term" value="C:cytosol"/>
    <property type="evidence" value="ECO:0007669"/>
    <property type="project" value="TreeGrafter"/>
</dbReference>
<evidence type="ECO:0000313" key="7">
    <source>
        <dbReference type="Proteomes" id="UP000595254"/>
    </source>
</evidence>
<feature type="domain" description="Mannitol dehydrogenase C-terminal" evidence="5">
    <location>
        <begin position="273"/>
        <end position="460"/>
    </location>
</feature>
<dbReference type="GO" id="GO:0008926">
    <property type="term" value="F:mannitol-1-phosphate 5-dehydrogenase activity"/>
    <property type="evidence" value="ECO:0007669"/>
    <property type="project" value="UniProtKB-EC"/>
</dbReference>
<dbReference type="GO" id="GO:0009026">
    <property type="term" value="F:tagaturonate reductase activity"/>
    <property type="evidence" value="ECO:0007669"/>
    <property type="project" value="TreeGrafter"/>
</dbReference>
<comment type="catalytic activity">
    <reaction evidence="3">
        <text>D-mannitol 1-phosphate + NAD(+) = beta-D-fructose 6-phosphate + NADH + H(+)</text>
        <dbReference type="Rhea" id="RHEA:19661"/>
        <dbReference type="ChEBI" id="CHEBI:15378"/>
        <dbReference type="ChEBI" id="CHEBI:57540"/>
        <dbReference type="ChEBI" id="CHEBI:57634"/>
        <dbReference type="ChEBI" id="CHEBI:57945"/>
        <dbReference type="ChEBI" id="CHEBI:61381"/>
        <dbReference type="EC" id="1.1.1.17"/>
    </reaction>
</comment>
<dbReference type="Pfam" id="PF08125">
    <property type="entry name" value="Mannitol_dh_C"/>
    <property type="match status" value="1"/>
</dbReference>
<dbReference type="AlphaFoldDB" id="A0A974RZY4"/>
<evidence type="ECO:0000259" key="4">
    <source>
        <dbReference type="Pfam" id="PF01232"/>
    </source>
</evidence>
<organism evidence="6 7">
    <name type="scientific">Peribacillus psychrosaccharolyticus</name>
    <name type="common">Bacillus psychrosaccharolyticus</name>
    <dbReference type="NCBI Taxonomy" id="1407"/>
    <lineage>
        <taxon>Bacteria</taxon>
        <taxon>Bacillati</taxon>
        <taxon>Bacillota</taxon>
        <taxon>Bacilli</taxon>
        <taxon>Bacillales</taxon>
        <taxon>Bacillaceae</taxon>
        <taxon>Peribacillus</taxon>
    </lineage>
</organism>
<dbReference type="SUPFAM" id="SSF48179">
    <property type="entry name" value="6-phosphogluconate dehydrogenase C-terminal domain-like"/>
    <property type="match status" value="1"/>
</dbReference>
<sequence length="478" mass="54979">MEKLSRKIGEDYPVYPEKVLQFGEGNFLRAFVDWQLYVLNKETNFNGSVVVVQPKGTNKIVGLNEQEGLFTLYLQGMKENKAVNEHMIVDTISRGIDLFTDYHQYIELAHSEELRFVISNTTEAGIYFEPTDRLEDRPQISFPGKLTAFLFHRFQAFNGDQQKGCIVIPCELIEENGIKLREIVLQYAELWNLGEEFVSWIMQNNTFCNSLVDRIVPGFPKDNIDEITEELGYQDDLVVVGEQYHQWVIEGPQWIKDEFPIDQVALNTFIVDDLTPYRTQKVRILNGAHTAMTPIGYLAGLETVSEAVEDEEVGRYIHELIYEEIVPTLNSDVKVFANDVINRFRNPYFKHYLLSISLNSISKFTARILPTLLDYLEKKKELPQRIVFSLAALLHFYRGKREDDAAVLDWFVASWKAVDEQSITLDQFVQSCLSNQCIWGMDLTSVDGLTELVTEYLDKIEQAGMRDALMSVNKEGIS</sequence>
<keyword evidence="7" id="KW-1185">Reference proteome</keyword>
<feature type="domain" description="Mannitol dehydrogenase N-terminal" evidence="4">
    <location>
        <begin position="18"/>
        <end position="261"/>
    </location>
</feature>
<dbReference type="Gene3D" id="1.10.1040.10">
    <property type="entry name" value="N-(1-d-carboxylethyl)-l-norvaline Dehydrogenase, domain 2"/>
    <property type="match status" value="1"/>
</dbReference>
<evidence type="ECO:0000313" key="6">
    <source>
        <dbReference type="EMBL" id="QQS99802.1"/>
    </source>
</evidence>
<evidence type="ECO:0000256" key="3">
    <source>
        <dbReference type="ARBA" id="ARBA00048615"/>
    </source>
</evidence>
<reference evidence="6 7" key="1">
    <citation type="submission" date="2021-01" db="EMBL/GenBank/DDBJ databases">
        <title>FDA dAtabase for Regulatory Grade micrObial Sequences (FDA-ARGOS): Supporting development and validation of Infectious Disease Dx tests.</title>
        <authorList>
            <person name="Nelson B."/>
            <person name="Plummer A."/>
            <person name="Tallon L."/>
            <person name="Sadzewicz L."/>
            <person name="Zhao X."/>
            <person name="Boylan J."/>
            <person name="Ott S."/>
            <person name="Bowen H."/>
            <person name="Vavikolanu K."/>
            <person name="Mehta A."/>
            <person name="Aluvathingal J."/>
            <person name="Nadendla S."/>
            <person name="Myers T."/>
            <person name="Yan Y."/>
            <person name="Sichtig H."/>
        </authorList>
    </citation>
    <scope>NUCLEOTIDE SEQUENCE [LARGE SCALE GENOMIC DNA]</scope>
    <source>
        <strain evidence="6 7">FDAARGOS_1161</strain>
    </source>
</reference>
<dbReference type="PANTHER" id="PTHR30524">
    <property type="entry name" value="MANNITOL-1-PHOSPHATE 5-DEHYDROGENASE"/>
    <property type="match status" value="1"/>
</dbReference>
<name>A0A974RZY4_PERPY</name>
<dbReference type="NCBIfam" id="NF002969">
    <property type="entry name" value="PRK03643.1"/>
    <property type="match status" value="1"/>
</dbReference>
<dbReference type="Gene3D" id="3.40.50.720">
    <property type="entry name" value="NAD(P)-binding Rossmann-like Domain"/>
    <property type="match status" value="1"/>
</dbReference>
<dbReference type="InterPro" id="IPR000669">
    <property type="entry name" value="Mannitol_DH"/>
</dbReference>
<dbReference type="RefSeq" id="WP_040373779.1">
    <property type="nucleotide sequence ID" value="NZ_CP068053.1"/>
</dbReference>
<dbReference type="InterPro" id="IPR008927">
    <property type="entry name" value="6-PGluconate_DH-like_C_sf"/>
</dbReference>
<dbReference type="PRINTS" id="PR00084">
    <property type="entry name" value="MTLDHDRGNASE"/>
</dbReference>
<evidence type="ECO:0000259" key="5">
    <source>
        <dbReference type="Pfam" id="PF08125"/>
    </source>
</evidence>
<dbReference type="InterPro" id="IPR013118">
    <property type="entry name" value="Mannitol_DH_C"/>
</dbReference>